<feature type="transmembrane region" description="Helical" evidence="1">
    <location>
        <begin position="20"/>
        <end position="39"/>
    </location>
</feature>
<name>A0A517XM34_9BACT</name>
<evidence type="ECO:0000313" key="4">
    <source>
        <dbReference type="Proteomes" id="UP000319576"/>
    </source>
</evidence>
<proteinExistence type="predicted"/>
<sequence length="134" mass="14274">MLRPAGPRPTPAQASVAQHLSWRLALFVVLLALWSWRLCSPISPELRDGILATGQPYLAAKTAHVVGYAALAALAVGLLAPRLLIGFLVLHGVATEVIQTYVPGRTGQFTDVLIDWAGIAVGVLAARFGTRRRG</sequence>
<accession>A0A517XM34</accession>
<feature type="domain" description="VanZ-like" evidence="2">
    <location>
        <begin position="47"/>
        <end position="127"/>
    </location>
</feature>
<evidence type="ECO:0000256" key="1">
    <source>
        <dbReference type="SAM" id="Phobius"/>
    </source>
</evidence>
<dbReference type="EMBL" id="CP036273">
    <property type="protein sequence ID" value="QDU18536.1"/>
    <property type="molecule type" value="Genomic_DNA"/>
</dbReference>
<dbReference type="Pfam" id="PF04892">
    <property type="entry name" value="VanZ"/>
    <property type="match status" value="1"/>
</dbReference>
<keyword evidence="1" id="KW-0472">Membrane</keyword>
<dbReference type="NCBIfam" id="NF037970">
    <property type="entry name" value="vanZ_1"/>
    <property type="match status" value="1"/>
</dbReference>
<protein>
    <submittedName>
        <fullName evidence="3">VanZ like family protein</fullName>
    </submittedName>
</protein>
<dbReference type="Proteomes" id="UP000319576">
    <property type="component" value="Chromosome"/>
</dbReference>
<dbReference type="RefSeq" id="WP_202920599.1">
    <property type="nucleotide sequence ID" value="NZ_CP036273.1"/>
</dbReference>
<keyword evidence="1" id="KW-1133">Transmembrane helix</keyword>
<dbReference type="InterPro" id="IPR006976">
    <property type="entry name" value="VanZ-like"/>
</dbReference>
<evidence type="ECO:0000259" key="2">
    <source>
        <dbReference type="Pfam" id="PF04892"/>
    </source>
</evidence>
<keyword evidence="4" id="KW-1185">Reference proteome</keyword>
<dbReference type="AlphaFoldDB" id="A0A517XM34"/>
<feature type="transmembrane region" description="Helical" evidence="1">
    <location>
        <begin position="65"/>
        <end position="93"/>
    </location>
</feature>
<evidence type="ECO:0000313" key="3">
    <source>
        <dbReference type="EMBL" id="QDU18536.1"/>
    </source>
</evidence>
<keyword evidence="1" id="KW-0812">Transmembrane</keyword>
<feature type="transmembrane region" description="Helical" evidence="1">
    <location>
        <begin position="113"/>
        <end position="130"/>
    </location>
</feature>
<dbReference type="KEGG" id="uli:ETAA1_04280"/>
<organism evidence="3 4">
    <name type="scientific">Urbifossiella limnaea</name>
    <dbReference type="NCBI Taxonomy" id="2528023"/>
    <lineage>
        <taxon>Bacteria</taxon>
        <taxon>Pseudomonadati</taxon>
        <taxon>Planctomycetota</taxon>
        <taxon>Planctomycetia</taxon>
        <taxon>Gemmatales</taxon>
        <taxon>Gemmataceae</taxon>
        <taxon>Urbifossiella</taxon>
    </lineage>
</organism>
<reference evidence="3 4" key="1">
    <citation type="submission" date="2019-02" db="EMBL/GenBank/DDBJ databases">
        <title>Deep-cultivation of Planctomycetes and their phenomic and genomic characterization uncovers novel biology.</title>
        <authorList>
            <person name="Wiegand S."/>
            <person name="Jogler M."/>
            <person name="Boedeker C."/>
            <person name="Pinto D."/>
            <person name="Vollmers J."/>
            <person name="Rivas-Marin E."/>
            <person name="Kohn T."/>
            <person name="Peeters S.H."/>
            <person name="Heuer A."/>
            <person name="Rast P."/>
            <person name="Oberbeckmann S."/>
            <person name="Bunk B."/>
            <person name="Jeske O."/>
            <person name="Meyerdierks A."/>
            <person name="Storesund J.E."/>
            <person name="Kallscheuer N."/>
            <person name="Luecker S."/>
            <person name="Lage O.M."/>
            <person name="Pohl T."/>
            <person name="Merkel B.J."/>
            <person name="Hornburger P."/>
            <person name="Mueller R.-W."/>
            <person name="Bruemmer F."/>
            <person name="Labrenz M."/>
            <person name="Spormann A.M."/>
            <person name="Op den Camp H."/>
            <person name="Overmann J."/>
            <person name="Amann R."/>
            <person name="Jetten M.S.M."/>
            <person name="Mascher T."/>
            <person name="Medema M.H."/>
            <person name="Devos D.P."/>
            <person name="Kaster A.-K."/>
            <person name="Ovreas L."/>
            <person name="Rohde M."/>
            <person name="Galperin M.Y."/>
            <person name="Jogler C."/>
        </authorList>
    </citation>
    <scope>NUCLEOTIDE SEQUENCE [LARGE SCALE GENOMIC DNA]</scope>
    <source>
        <strain evidence="3 4">ETA_A1</strain>
    </source>
</reference>
<gene>
    <name evidence="3" type="ORF">ETAA1_04280</name>
</gene>